<comment type="caution">
    <text evidence="1">The sequence shown here is derived from an EMBL/GenBank/DDBJ whole genome shotgun (WGS) entry which is preliminary data.</text>
</comment>
<protein>
    <submittedName>
        <fullName evidence="1">Ferritin-like domain-containing protein</fullName>
    </submittedName>
</protein>
<accession>A0A937W600</accession>
<dbReference type="InterPro" id="IPR012348">
    <property type="entry name" value="RNR-like"/>
</dbReference>
<dbReference type="GO" id="GO:0016491">
    <property type="term" value="F:oxidoreductase activity"/>
    <property type="evidence" value="ECO:0007669"/>
    <property type="project" value="InterPro"/>
</dbReference>
<dbReference type="Proteomes" id="UP000712673">
    <property type="component" value="Unassembled WGS sequence"/>
</dbReference>
<gene>
    <name evidence="1" type="ORF">FJZ47_18300</name>
</gene>
<dbReference type="Gene3D" id="1.10.620.20">
    <property type="entry name" value="Ribonucleotide Reductase, subunit A"/>
    <property type="match status" value="1"/>
</dbReference>
<reference evidence="1" key="1">
    <citation type="submission" date="2019-03" db="EMBL/GenBank/DDBJ databases">
        <title>Lake Tanganyika Metagenome-Assembled Genomes (MAGs).</title>
        <authorList>
            <person name="Tran P."/>
        </authorList>
    </citation>
    <scope>NUCLEOTIDE SEQUENCE</scope>
    <source>
        <strain evidence="1">K_DeepCast_65m_m2_066</strain>
    </source>
</reference>
<dbReference type="InterPro" id="IPR009078">
    <property type="entry name" value="Ferritin-like_SF"/>
</dbReference>
<organism evidence="1 2">
    <name type="scientific">Tectimicrobiota bacterium</name>
    <dbReference type="NCBI Taxonomy" id="2528274"/>
    <lineage>
        <taxon>Bacteria</taxon>
        <taxon>Pseudomonadati</taxon>
        <taxon>Nitrospinota/Tectimicrobiota group</taxon>
        <taxon>Candidatus Tectimicrobiota</taxon>
    </lineage>
</organism>
<dbReference type="EMBL" id="VGLS01000669">
    <property type="protein sequence ID" value="MBM3225731.1"/>
    <property type="molecule type" value="Genomic_DNA"/>
</dbReference>
<dbReference type="SUPFAM" id="SSF47240">
    <property type="entry name" value="Ferritin-like"/>
    <property type="match status" value="1"/>
</dbReference>
<dbReference type="AlphaFoldDB" id="A0A937W600"/>
<name>A0A937W600_UNCTE</name>
<sequence length="259" mass="29207">MSTAWRRVFPPLEQTKLRTLFHKGVAGQWSSAEIDWDAPLQLSRPEQQALAQVLTPVYFGEHTAMLGASAMMQQFAAAHHTEAQLYLATLMLDEARHFETLTRLYQLMGLRPLEGRHLKAMFRYQARLCQARDKGEWLWGLLLSDILAQHFYGTLMAAHPGSLLAHIARRIVRDEARHLAFAEWSLAVILAQQPALAPAFLKMRDELLCLVQAMGTALQPQAQFLGLDNATLFAAVSHDIEKKVQRLHLREPALAVDAL</sequence>
<evidence type="ECO:0000313" key="2">
    <source>
        <dbReference type="Proteomes" id="UP000712673"/>
    </source>
</evidence>
<proteinExistence type="predicted"/>
<evidence type="ECO:0000313" key="1">
    <source>
        <dbReference type="EMBL" id="MBM3225731.1"/>
    </source>
</evidence>